<comment type="similarity">
    <text evidence="1">Belongs to the metallo-dependent hydrolases superfamily.</text>
</comment>
<name>A0ABS5G1D7_9BRAD</name>
<dbReference type="SUPFAM" id="SSF51556">
    <property type="entry name" value="Metallo-dependent hydrolases"/>
    <property type="match status" value="1"/>
</dbReference>
<dbReference type="InterPro" id="IPR052350">
    <property type="entry name" value="Metallo-dep_Lactonases"/>
</dbReference>
<gene>
    <name evidence="3" type="ORF">JQ619_01940</name>
</gene>
<evidence type="ECO:0000256" key="1">
    <source>
        <dbReference type="ARBA" id="ARBA00038310"/>
    </source>
</evidence>
<comment type="caution">
    <text evidence="3">The sequence shown here is derived from an EMBL/GenBank/DDBJ whole genome shotgun (WGS) entry which is preliminary data.</text>
</comment>
<evidence type="ECO:0000259" key="2">
    <source>
        <dbReference type="Pfam" id="PF04909"/>
    </source>
</evidence>
<feature type="domain" description="Amidohydrolase-related" evidence="2">
    <location>
        <begin position="5"/>
        <end position="294"/>
    </location>
</feature>
<organism evidence="3 4">
    <name type="scientific">Bradyrhizobium denitrificans</name>
    <dbReference type="NCBI Taxonomy" id="2734912"/>
    <lineage>
        <taxon>Bacteria</taxon>
        <taxon>Pseudomonadati</taxon>
        <taxon>Pseudomonadota</taxon>
        <taxon>Alphaproteobacteria</taxon>
        <taxon>Hyphomicrobiales</taxon>
        <taxon>Nitrobacteraceae</taxon>
        <taxon>Bradyrhizobium</taxon>
    </lineage>
</organism>
<evidence type="ECO:0000313" key="3">
    <source>
        <dbReference type="EMBL" id="MBR1134521.1"/>
    </source>
</evidence>
<proteinExistence type="inferred from homology"/>
<dbReference type="Proteomes" id="UP001314635">
    <property type="component" value="Unassembled WGS sequence"/>
</dbReference>
<dbReference type="RefSeq" id="WP_172236010.1">
    <property type="nucleotide sequence ID" value="NZ_JABFDP010000005.1"/>
</dbReference>
<evidence type="ECO:0000313" key="4">
    <source>
        <dbReference type="Proteomes" id="UP001314635"/>
    </source>
</evidence>
<dbReference type="PANTHER" id="PTHR43569">
    <property type="entry name" value="AMIDOHYDROLASE"/>
    <property type="match status" value="1"/>
</dbReference>
<accession>A0ABS5G1D7</accession>
<dbReference type="PANTHER" id="PTHR43569:SF1">
    <property type="entry name" value="BLL3371 PROTEIN"/>
    <property type="match status" value="1"/>
</dbReference>
<dbReference type="EMBL" id="JAFCLK010000002">
    <property type="protein sequence ID" value="MBR1134521.1"/>
    <property type="molecule type" value="Genomic_DNA"/>
</dbReference>
<keyword evidence="4" id="KW-1185">Reference proteome</keyword>
<reference evidence="4" key="1">
    <citation type="journal article" date="2021" name="ISME J.">
        <title>Evolutionary origin and ecological implication of a unique nif island in free-living Bradyrhizobium lineages.</title>
        <authorList>
            <person name="Tao J."/>
        </authorList>
    </citation>
    <scope>NUCLEOTIDE SEQUENCE [LARGE SCALE GENOMIC DNA]</scope>
    <source>
        <strain evidence="4">SZCCT0094</strain>
    </source>
</reference>
<dbReference type="InterPro" id="IPR006680">
    <property type="entry name" value="Amidohydro-rel"/>
</dbReference>
<protein>
    <submittedName>
        <fullName evidence="3">Amidohydrolase family protein</fullName>
    </submittedName>
</protein>
<dbReference type="Gene3D" id="3.20.20.140">
    <property type="entry name" value="Metal-dependent hydrolases"/>
    <property type="match status" value="1"/>
</dbReference>
<sequence length="295" mass="32900">MTGYVDAHHHIWRQADLPWLVGPMQPRIFGPYESIRRDYTIAEYLGDVAGSGVTQSVYVQTNWAKDGFEDEAAWVQSTAEEHGFPHAIVAYADLAVDDARPQFDRLARYPLVRGVRMQLHWHDNPLYRFAASPDLCNDPHIRANVARLADYGWSFDLQVFAGQMADAAALAETCPSVTFILQHAGMLEDLSPAGREAWRAGMQRLAARRNVVSKLSGLGTFIRRNDPGHVAGIVGETIGLFGAERCLFGSNFPIEKLWTDYRALVAAYEAAIQDLDAHARAQVMGETARRIYRLG</sequence>
<dbReference type="InterPro" id="IPR032466">
    <property type="entry name" value="Metal_Hydrolase"/>
</dbReference>
<dbReference type="Pfam" id="PF04909">
    <property type="entry name" value="Amidohydro_2"/>
    <property type="match status" value="1"/>
</dbReference>